<protein>
    <recommendedName>
        <fullName evidence="3">PilZ domain-containing protein</fullName>
    </recommendedName>
</protein>
<sequence length="153" mass="17325">MDSNASSATDLTGEAYNRNSDVRYGAHCPGIIELIFKDGKHFMALTGVIVNLSVTGCLFSNDKMPWSNLEGRKPGDSLFDIINERCHMYVPWTGTHCTARIKRVGSFIIGVQFDQELKESLVRLIASLEPGQNRRLRPRDRGRYNRILPISRR</sequence>
<comment type="caution">
    <text evidence="1">The sequence shown here is derived from an EMBL/GenBank/DDBJ whole genome shotgun (WGS) entry which is preliminary data.</text>
</comment>
<dbReference type="RefSeq" id="WP_152008857.1">
    <property type="nucleotide sequence ID" value="NZ_JAAAML010000001.1"/>
</dbReference>
<evidence type="ECO:0008006" key="3">
    <source>
        <dbReference type="Google" id="ProtNLM"/>
    </source>
</evidence>
<reference evidence="1 2" key="1">
    <citation type="submission" date="2020-01" db="EMBL/GenBank/DDBJ databases">
        <title>Genomes of bacteria type strains.</title>
        <authorList>
            <person name="Chen J."/>
            <person name="Zhu S."/>
            <person name="Yang J."/>
        </authorList>
    </citation>
    <scope>NUCLEOTIDE SEQUENCE [LARGE SCALE GENOMIC DNA]</scope>
    <source>
        <strain evidence="1 2">DSM 16655</strain>
    </source>
</reference>
<dbReference type="EMBL" id="JAAAML010000001">
    <property type="protein sequence ID" value="MCO6408362.1"/>
    <property type="molecule type" value="Genomic_DNA"/>
</dbReference>
<proteinExistence type="predicted"/>
<evidence type="ECO:0000313" key="1">
    <source>
        <dbReference type="EMBL" id="MCO6408362.1"/>
    </source>
</evidence>
<name>A0ABT1CQ82_9HYPH</name>
<evidence type="ECO:0000313" key="2">
    <source>
        <dbReference type="Proteomes" id="UP001320715"/>
    </source>
</evidence>
<gene>
    <name evidence="1" type="ORF">GTW23_09280</name>
</gene>
<organism evidence="1 2">
    <name type="scientific">Hoeflea alexandrii</name>
    <dbReference type="NCBI Taxonomy" id="288436"/>
    <lineage>
        <taxon>Bacteria</taxon>
        <taxon>Pseudomonadati</taxon>
        <taxon>Pseudomonadota</taxon>
        <taxon>Alphaproteobacteria</taxon>
        <taxon>Hyphomicrobiales</taxon>
        <taxon>Rhizobiaceae</taxon>
        <taxon>Hoeflea</taxon>
    </lineage>
</organism>
<accession>A0ABT1CQ82</accession>
<keyword evidence="2" id="KW-1185">Reference proteome</keyword>
<dbReference type="SUPFAM" id="SSF141371">
    <property type="entry name" value="PilZ domain-like"/>
    <property type="match status" value="1"/>
</dbReference>
<dbReference type="Proteomes" id="UP001320715">
    <property type="component" value="Unassembled WGS sequence"/>
</dbReference>